<dbReference type="OrthoDB" id="654178at2"/>
<dbReference type="STRING" id="1267423.SAMN05216290_0907"/>
<dbReference type="RefSeq" id="WP_090257273.1">
    <property type="nucleotide sequence ID" value="NZ_FOIR01000001.1"/>
</dbReference>
<evidence type="ECO:0000313" key="2">
    <source>
        <dbReference type="EMBL" id="SEV95659.1"/>
    </source>
</evidence>
<feature type="domain" description="DUF6089" evidence="1">
    <location>
        <begin position="22"/>
        <end position="237"/>
    </location>
</feature>
<reference evidence="3" key="1">
    <citation type="submission" date="2016-10" db="EMBL/GenBank/DDBJ databases">
        <authorList>
            <person name="Varghese N."/>
            <person name="Submissions S."/>
        </authorList>
    </citation>
    <scope>NUCLEOTIDE SEQUENCE [LARGE SCALE GENOMIC DNA]</scope>
    <source>
        <strain evidence="3">CGMCC 1.12402</strain>
    </source>
</reference>
<dbReference type="InterPro" id="IPR045743">
    <property type="entry name" value="DUF6089"/>
</dbReference>
<dbReference type="Proteomes" id="UP000199437">
    <property type="component" value="Unassembled WGS sequence"/>
</dbReference>
<gene>
    <name evidence="2" type="ORF">SAMN05216290_0907</name>
</gene>
<sequence>MFSSLRAYHTDKLAKVVTRFFLLTLVVFLSQTTAFGQDSELGMELGGYTYLGDVNRKFSISDYSLGGQFFVRRNLNDALSYRVSLGAGKLSAVDDEAFDVFSANRSASFEGSFINSDFLLEYHFLNYRNDRLEQFWTPYVFFGLGLYRMQGDDGFSNEYNTGIKFRVPVGVGIKYRFNKRWILAVSTSAIKTNSDEIDNVSAGTPNIKDYSGGNPNDDDWMFYTAISLSFTFHKIVCPEGWFK</sequence>
<dbReference type="Gene3D" id="2.40.160.20">
    <property type="match status" value="1"/>
</dbReference>
<dbReference type="GeneID" id="99985646"/>
<protein>
    <submittedName>
        <fullName evidence="2">Outer membrane protein beta-barrel domain-containing protein</fullName>
    </submittedName>
</protein>
<evidence type="ECO:0000313" key="3">
    <source>
        <dbReference type="Proteomes" id="UP000199437"/>
    </source>
</evidence>
<proteinExistence type="predicted"/>
<evidence type="ECO:0000259" key="1">
    <source>
        <dbReference type="Pfam" id="PF19573"/>
    </source>
</evidence>
<dbReference type="AlphaFoldDB" id="A0A1I0N4I9"/>
<keyword evidence="3" id="KW-1185">Reference proteome</keyword>
<organism evidence="2 3">
    <name type="scientific">Roseivirga pacifica</name>
    <dbReference type="NCBI Taxonomy" id="1267423"/>
    <lineage>
        <taxon>Bacteria</taxon>
        <taxon>Pseudomonadati</taxon>
        <taxon>Bacteroidota</taxon>
        <taxon>Cytophagia</taxon>
        <taxon>Cytophagales</taxon>
        <taxon>Roseivirgaceae</taxon>
        <taxon>Roseivirga</taxon>
    </lineage>
</organism>
<dbReference type="Pfam" id="PF19573">
    <property type="entry name" value="DUF6089"/>
    <property type="match status" value="1"/>
</dbReference>
<dbReference type="EMBL" id="FOIR01000001">
    <property type="protein sequence ID" value="SEV95659.1"/>
    <property type="molecule type" value="Genomic_DNA"/>
</dbReference>
<name>A0A1I0N4I9_9BACT</name>
<dbReference type="InterPro" id="IPR011250">
    <property type="entry name" value="OMP/PagP_B-barrel"/>
</dbReference>
<accession>A0A1I0N4I9</accession>
<dbReference type="SUPFAM" id="SSF56925">
    <property type="entry name" value="OMPA-like"/>
    <property type="match status" value="1"/>
</dbReference>